<reference evidence="1 2" key="1">
    <citation type="submission" date="2018-06" db="EMBL/GenBank/DDBJ databases">
        <authorList>
            <consortium name="Pathogen Informatics"/>
            <person name="Doyle S."/>
        </authorList>
    </citation>
    <scope>NUCLEOTIDE SEQUENCE [LARGE SCALE GENOMIC DNA]</scope>
    <source>
        <strain evidence="1 2">NCTC9601</strain>
    </source>
</reference>
<dbReference type="EMBL" id="UASN01000022">
    <property type="protein sequence ID" value="SQC18313.1"/>
    <property type="molecule type" value="Genomic_DNA"/>
</dbReference>
<sequence length="64" mass="7035">MLLGAGKKLMFAEGDMILAARVKRAGYVTMGHQQLRVLALAQRRQQAIFTGAGGAHQPNQFSWH</sequence>
<accession>A0A2X3CYV0</accession>
<dbReference type="AlphaFoldDB" id="A0A2X3CYV0"/>
<dbReference type="Proteomes" id="UP000251123">
    <property type="component" value="Unassembled WGS sequence"/>
</dbReference>
<evidence type="ECO:0000313" key="1">
    <source>
        <dbReference type="EMBL" id="SQC18313.1"/>
    </source>
</evidence>
<name>A0A2X3CYV0_KLEPN</name>
<evidence type="ECO:0000313" key="2">
    <source>
        <dbReference type="Proteomes" id="UP000251123"/>
    </source>
</evidence>
<protein>
    <submittedName>
        <fullName evidence="1">Uncharacterized protein</fullName>
    </submittedName>
</protein>
<gene>
    <name evidence="1" type="ORF">NCTC9601_05248</name>
</gene>
<organism evidence="1 2">
    <name type="scientific">Klebsiella pneumoniae</name>
    <dbReference type="NCBI Taxonomy" id="573"/>
    <lineage>
        <taxon>Bacteria</taxon>
        <taxon>Pseudomonadati</taxon>
        <taxon>Pseudomonadota</taxon>
        <taxon>Gammaproteobacteria</taxon>
        <taxon>Enterobacterales</taxon>
        <taxon>Enterobacteriaceae</taxon>
        <taxon>Klebsiella/Raoultella group</taxon>
        <taxon>Klebsiella</taxon>
        <taxon>Klebsiella pneumoniae complex</taxon>
    </lineage>
</organism>
<proteinExistence type="predicted"/>